<name>A0A150QQC5_SORCE</name>
<accession>A0A150QQC5</accession>
<proteinExistence type="predicted"/>
<gene>
    <name evidence="2" type="ORF">BE15_23665</name>
</gene>
<reference evidence="2 3" key="1">
    <citation type="submission" date="2014-02" db="EMBL/GenBank/DDBJ databases">
        <title>The small core and large imbalanced accessory genome model reveals a collaborative survival strategy of Sorangium cellulosum strains in nature.</title>
        <authorList>
            <person name="Han K."/>
            <person name="Peng R."/>
            <person name="Blom J."/>
            <person name="Li Y.-Z."/>
        </authorList>
    </citation>
    <scope>NUCLEOTIDE SEQUENCE [LARGE SCALE GENOMIC DNA]</scope>
    <source>
        <strain evidence="2 3">So0008-312</strain>
    </source>
</reference>
<dbReference type="Proteomes" id="UP000075260">
    <property type="component" value="Unassembled WGS sequence"/>
</dbReference>
<protein>
    <submittedName>
        <fullName evidence="2">Uncharacterized protein</fullName>
    </submittedName>
</protein>
<comment type="caution">
    <text evidence="2">The sequence shown here is derived from an EMBL/GenBank/DDBJ whole genome shotgun (WGS) entry which is preliminary data.</text>
</comment>
<sequence>MGEGAREEAAGEAEPRGHRRPRERQRGRDLGIVRPVAAGDADLSAMREPWIAARKKIVVLADVDIEEMLVIKASGGKPGEIIRRRSAEPRMSL</sequence>
<feature type="compositionally biased region" description="Basic and acidic residues" evidence="1">
    <location>
        <begin position="1"/>
        <end position="16"/>
    </location>
</feature>
<dbReference type="AlphaFoldDB" id="A0A150QQC5"/>
<dbReference type="EMBL" id="JEMA01000444">
    <property type="protein sequence ID" value="KYF69818.1"/>
    <property type="molecule type" value="Genomic_DNA"/>
</dbReference>
<organism evidence="2 3">
    <name type="scientific">Sorangium cellulosum</name>
    <name type="common">Polyangium cellulosum</name>
    <dbReference type="NCBI Taxonomy" id="56"/>
    <lineage>
        <taxon>Bacteria</taxon>
        <taxon>Pseudomonadati</taxon>
        <taxon>Myxococcota</taxon>
        <taxon>Polyangia</taxon>
        <taxon>Polyangiales</taxon>
        <taxon>Polyangiaceae</taxon>
        <taxon>Sorangium</taxon>
    </lineage>
</organism>
<dbReference type="RefSeq" id="WP_061608035.1">
    <property type="nucleotide sequence ID" value="NZ_JEMA01000444.1"/>
</dbReference>
<evidence type="ECO:0000313" key="3">
    <source>
        <dbReference type="Proteomes" id="UP000075260"/>
    </source>
</evidence>
<feature type="region of interest" description="Disordered" evidence="1">
    <location>
        <begin position="1"/>
        <end position="31"/>
    </location>
</feature>
<evidence type="ECO:0000256" key="1">
    <source>
        <dbReference type="SAM" id="MobiDB-lite"/>
    </source>
</evidence>
<evidence type="ECO:0000313" key="2">
    <source>
        <dbReference type="EMBL" id="KYF69818.1"/>
    </source>
</evidence>